<sequence>MVVDVGVGRFAVVAEKKKVHGGGRRKDAMVAGVEVGGVPMMGEKGERKRRDGFCSTTSTSGSASALEPCPRLTVLGSSGSILSLKSISQYLLKMSLTLIKKVVEMKMVLEV</sequence>
<keyword evidence="3" id="KW-1185">Reference proteome</keyword>
<evidence type="ECO:0000313" key="2">
    <source>
        <dbReference type="EMBL" id="KAF7844706.1"/>
    </source>
</evidence>
<feature type="compositionally biased region" description="Basic and acidic residues" evidence="1">
    <location>
        <begin position="43"/>
        <end position="52"/>
    </location>
</feature>
<name>A0A835CIQ1_9FABA</name>
<protein>
    <submittedName>
        <fullName evidence="2">Uncharacterized protein</fullName>
    </submittedName>
</protein>
<comment type="caution">
    <text evidence="2">The sequence shown here is derived from an EMBL/GenBank/DDBJ whole genome shotgun (WGS) entry which is preliminary data.</text>
</comment>
<dbReference type="Proteomes" id="UP000634136">
    <property type="component" value="Unassembled WGS sequence"/>
</dbReference>
<proteinExistence type="predicted"/>
<evidence type="ECO:0000256" key="1">
    <source>
        <dbReference type="SAM" id="MobiDB-lite"/>
    </source>
</evidence>
<organism evidence="2 3">
    <name type="scientific">Senna tora</name>
    <dbReference type="NCBI Taxonomy" id="362788"/>
    <lineage>
        <taxon>Eukaryota</taxon>
        <taxon>Viridiplantae</taxon>
        <taxon>Streptophyta</taxon>
        <taxon>Embryophyta</taxon>
        <taxon>Tracheophyta</taxon>
        <taxon>Spermatophyta</taxon>
        <taxon>Magnoliopsida</taxon>
        <taxon>eudicotyledons</taxon>
        <taxon>Gunneridae</taxon>
        <taxon>Pentapetalae</taxon>
        <taxon>rosids</taxon>
        <taxon>fabids</taxon>
        <taxon>Fabales</taxon>
        <taxon>Fabaceae</taxon>
        <taxon>Caesalpinioideae</taxon>
        <taxon>Cassia clade</taxon>
        <taxon>Senna</taxon>
    </lineage>
</organism>
<dbReference type="EMBL" id="JAAIUW010000001">
    <property type="protein sequence ID" value="KAF7844706.1"/>
    <property type="molecule type" value="Genomic_DNA"/>
</dbReference>
<feature type="region of interest" description="Disordered" evidence="1">
    <location>
        <begin position="40"/>
        <end position="64"/>
    </location>
</feature>
<dbReference type="AlphaFoldDB" id="A0A835CIQ1"/>
<evidence type="ECO:0000313" key="3">
    <source>
        <dbReference type="Proteomes" id="UP000634136"/>
    </source>
</evidence>
<feature type="compositionally biased region" description="Low complexity" evidence="1">
    <location>
        <begin position="55"/>
        <end position="64"/>
    </location>
</feature>
<reference evidence="2" key="1">
    <citation type="submission" date="2020-09" db="EMBL/GenBank/DDBJ databases">
        <title>Genome-Enabled Discovery of Anthraquinone Biosynthesis in Senna tora.</title>
        <authorList>
            <person name="Kang S.-H."/>
            <person name="Pandey R.P."/>
            <person name="Lee C.-M."/>
            <person name="Sim J.-S."/>
            <person name="Jeong J.-T."/>
            <person name="Choi B.-S."/>
            <person name="Jung M."/>
            <person name="Ginzburg D."/>
            <person name="Zhao K."/>
            <person name="Won S.Y."/>
            <person name="Oh T.-J."/>
            <person name="Yu Y."/>
            <person name="Kim N.-H."/>
            <person name="Lee O.R."/>
            <person name="Lee T.-H."/>
            <person name="Bashyal P."/>
            <person name="Kim T.-S."/>
            <person name="Lee W.-H."/>
            <person name="Kawkins C."/>
            <person name="Kim C.-K."/>
            <person name="Kim J.S."/>
            <person name="Ahn B.O."/>
            <person name="Rhee S.Y."/>
            <person name="Sohng J.K."/>
        </authorList>
    </citation>
    <scope>NUCLEOTIDE SEQUENCE</scope>
    <source>
        <tissue evidence="2">Leaf</tissue>
    </source>
</reference>
<gene>
    <name evidence="2" type="ORF">G2W53_001611</name>
</gene>
<accession>A0A835CIQ1</accession>